<reference evidence="3 4" key="1">
    <citation type="journal article" date="2015" name="Genome Biol. Evol.">
        <title>Comparative Genomics of a Bacterivorous Green Alga Reveals Evolutionary Causalities and Consequences of Phago-Mixotrophic Mode of Nutrition.</title>
        <authorList>
            <person name="Burns J.A."/>
            <person name="Paasch A."/>
            <person name="Narechania A."/>
            <person name="Kim E."/>
        </authorList>
    </citation>
    <scope>NUCLEOTIDE SEQUENCE [LARGE SCALE GENOMIC DNA]</scope>
    <source>
        <strain evidence="3 4">PLY_AMNH</strain>
    </source>
</reference>
<evidence type="ECO:0000259" key="2">
    <source>
        <dbReference type="Pfam" id="PF13843"/>
    </source>
</evidence>
<accession>A0AAE0EXB8</accession>
<comment type="caution">
    <text evidence="3">The sequence shown here is derived from an EMBL/GenBank/DDBJ whole genome shotgun (WGS) entry which is preliminary data.</text>
</comment>
<sequence>MVTAEELTGRRVRTPGIAFGKRFKRKVFRGYVKDPDNKRTNAVTVRYDDGDCYWFPIETVVRWLVGIGDESDISEDLSDESDPEEGTDEEAVEESGSKPPRMAPNKRKTNSAETEEDRSVRISAKKYQESTAASIGAGFRKNARMAAASDASDAEFECKAPRHSFNPPPDSHTPGLSKKLVAQKPDDVEQGMFYVFMLLLPMTFWDRMSANSVEYARVKGAGTDVNADKHEDDRHSRYMGKGKQRPWKLEWVSSKALLLFHATLLIMVLCKRSSVTEHFSVDPMQNSYVQQLYSRDSWFQTFRYFAPYNISSLITDELAAAFNPYAKYEDIRHTLHRNIHELTVPPKVLSFDEGGKPWQGRGGQGISVHYNSAKPNKRMSMCFMIAAFGIPFAWEFYTGEKSNVYNEELYNTQEEKGYGKTVARILRLYRSAVTGGRAEKKLEDSIVRTTGHFLFMDNLFTSLFLFFILASVYKCLATGTHRVNNNLPDLEWEGKYTRGDYKWATYVYEKVSFLYMEYGDNKMVRFLSTIHGSCELNKGKTKERWDSDSRTYSNVFLPEVKLDYDGGMGGVDLADMLESFVRIEYRTRRPYMVNYLWHFETAVYVSHRICRLLYPDAYKRRTLHDDMRALIRSIVKFSGSVRELEREESVKRRRSQHVALATDHPPGTFQRDRCAVCRDDKKKTSKGCETCEVILCSSKCWKLHHQKL</sequence>
<protein>
    <recommendedName>
        <fullName evidence="2">PiggyBac transposable element-derived protein domain-containing protein</fullName>
    </recommendedName>
</protein>
<evidence type="ECO:0000313" key="3">
    <source>
        <dbReference type="EMBL" id="KAK3242470.1"/>
    </source>
</evidence>
<gene>
    <name evidence="3" type="ORF">CYMTET_47842</name>
</gene>
<dbReference type="InterPro" id="IPR029526">
    <property type="entry name" value="PGBD"/>
</dbReference>
<dbReference type="Pfam" id="PF13843">
    <property type="entry name" value="DDE_Tnp_1_7"/>
    <property type="match status" value="1"/>
</dbReference>
<feature type="region of interest" description="Disordered" evidence="1">
    <location>
        <begin position="72"/>
        <end position="120"/>
    </location>
</feature>
<evidence type="ECO:0000256" key="1">
    <source>
        <dbReference type="SAM" id="MobiDB-lite"/>
    </source>
</evidence>
<feature type="domain" description="PiggyBac transposable element-derived protein" evidence="2">
    <location>
        <begin position="195"/>
        <end position="589"/>
    </location>
</feature>
<dbReference type="EMBL" id="LGRX02033162">
    <property type="protein sequence ID" value="KAK3242470.1"/>
    <property type="molecule type" value="Genomic_DNA"/>
</dbReference>
<dbReference type="Proteomes" id="UP001190700">
    <property type="component" value="Unassembled WGS sequence"/>
</dbReference>
<dbReference type="AlphaFoldDB" id="A0AAE0EXB8"/>
<dbReference type="PANTHER" id="PTHR46599:SF3">
    <property type="entry name" value="PIGGYBAC TRANSPOSABLE ELEMENT-DERIVED PROTEIN 4"/>
    <property type="match status" value="1"/>
</dbReference>
<proteinExistence type="predicted"/>
<organism evidence="3 4">
    <name type="scientific">Cymbomonas tetramitiformis</name>
    <dbReference type="NCBI Taxonomy" id="36881"/>
    <lineage>
        <taxon>Eukaryota</taxon>
        <taxon>Viridiplantae</taxon>
        <taxon>Chlorophyta</taxon>
        <taxon>Pyramimonadophyceae</taxon>
        <taxon>Pyramimonadales</taxon>
        <taxon>Pyramimonadaceae</taxon>
        <taxon>Cymbomonas</taxon>
    </lineage>
</organism>
<keyword evidence="4" id="KW-1185">Reference proteome</keyword>
<evidence type="ECO:0000313" key="4">
    <source>
        <dbReference type="Proteomes" id="UP001190700"/>
    </source>
</evidence>
<dbReference type="PANTHER" id="PTHR46599">
    <property type="entry name" value="PIGGYBAC TRANSPOSABLE ELEMENT-DERIVED PROTEIN 4"/>
    <property type="match status" value="1"/>
</dbReference>
<name>A0AAE0EXB8_9CHLO</name>
<feature type="compositionally biased region" description="Acidic residues" evidence="1">
    <location>
        <begin position="72"/>
        <end position="93"/>
    </location>
</feature>